<dbReference type="SMART" id="SM00388">
    <property type="entry name" value="HisKA"/>
    <property type="match status" value="1"/>
</dbReference>
<dbReference type="SUPFAM" id="SSF52172">
    <property type="entry name" value="CheY-like"/>
    <property type="match status" value="1"/>
</dbReference>
<dbReference type="AlphaFoldDB" id="A0A9W7KQ22"/>
<proteinExistence type="predicted"/>
<evidence type="ECO:0000313" key="11">
    <source>
        <dbReference type="Proteomes" id="UP000480854"/>
    </source>
</evidence>
<sequence>MPSDNNTATKKFQLWSYHFSTRALLSGLCNHSFPGEGGSVGKPVPISAGDDTRDSERILLQQRVAELDRSLEQALVTAEDAQEEARLLAADRVQMEEELNAQRQEIAALRERLAQSETRRSELLDALTASDQRLSVLRRDETHLSEELQTSYEELQVITEELERANAELERRVEERTAQLTVSERRFQTLFEAMDEGFLLADVLFDGDRPVDVLHLDMNPAARRVTGEDFVGRRLREISPAFEEHWYEVFGRAARDGESVRTELYAAPLEKWISFYVFKVGAPEQRRIAVIFQDVTERKEAQEQLRRAKEAAEAANRAKTKFLAAASHDLRQPIQAAALYAHVLQGAVGADPVARESLLRLKASIDSLNGMLSGLLDLSRLEAGVIEVSVTDFVPTALMSRLAEEFRGLAEASMVELRCRTTRVAVSTDPHLLERLLRNLLSNAIAHGRPKGTDAGGRVLIGCRRRANGVEFQVWDNGPGIPEDARGAIFEEFRQLNNPERNAAQGFGLGLSIVSRLARLLGVEVALRSRVGAGSVFSVTVPYARKPEAGVTAVPALGGANQERRLKGHTVLLVEDDEQVRRSMTMMLKRWGLRVVAVSSTAELAAILPRLRRPHVVLTDYRLPGGNSGRSVVELVRRRWPVPGVIITGDTAPERLREAMSLGCRLLHKPVLPADLAGALGEVLHS</sequence>
<keyword evidence="5" id="KW-0418">Kinase</keyword>
<dbReference type="OrthoDB" id="5287260at2"/>
<dbReference type="InterPro" id="IPR036097">
    <property type="entry name" value="HisK_dim/P_sf"/>
</dbReference>
<keyword evidence="3 6" id="KW-0597">Phosphoprotein</keyword>
<dbReference type="InterPro" id="IPR036890">
    <property type="entry name" value="HATPase_C_sf"/>
</dbReference>
<comment type="caution">
    <text evidence="10">The sequence shown here is derived from an EMBL/GenBank/DDBJ whole genome shotgun (WGS) entry which is preliminary data.</text>
</comment>
<feature type="domain" description="Histidine kinase" evidence="8">
    <location>
        <begin position="325"/>
        <end position="545"/>
    </location>
</feature>
<dbReference type="SMART" id="SM00387">
    <property type="entry name" value="HATPase_c"/>
    <property type="match status" value="1"/>
</dbReference>
<reference evidence="10 11" key="1">
    <citation type="submission" date="2018-07" db="EMBL/GenBank/DDBJ databases">
        <title>Genome sequence of Azospirillum sp. ATCC 49961.</title>
        <authorList>
            <person name="Sant'Anna F.H."/>
            <person name="Baldani J.I."/>
            <person name="Zilli J.E."/>
            <person name="Reis V.M."/>
            <person name="Hartmann A."/>
            <person name="Cruz L."/>
            <person name="de Souza E.M."/>
            <person name="de Oliveira Pedrosa F."/>
            <person name="Passaglia L.M.P."/>
        </authorList>
    </citation>
    <scope>NUCLEOTIDE SEQUENCE [LARGE SCALE GENOMIC DNA]</scope>
    <source>
        <strain evidence="10 11">ATCC 49961</strain>
    </source>
</reference>
<accession>A0A9W7KQ22</accession>
<name>A0A9W7KQ22_9PROT</name>
<dbReference type="InterPro" id="IPR004358">
    <property type="entry name" value="Sig_transdc_His_kin-like_C"/>
</dbReference>
<dbReference type="Gene3D" id="1.10.287.130">
    <property type="match status" value="1"/>
</dbReference>
<feature type="modified residue" description="4-aspartylphosphate" evidence="6">
    <location>
        <position position="620"/>
    </location>
</feature>
<evidence type="ECO:0000256" key="4">
    <source>
        <dbReference type="ARBA" id="ARBA00022679"/>
    </source>
</evidence>
<dbReference type="InterPro" id="IPR035965">
    <property type="entry name" value="PAS-like_dom_sf"/>
</dbReference>
<evidence type="ECO:0000313" key="10">
    <source>
        <dbReference type="EMBL" id="KAA0677390.1"/>
    </source>
</evidence>
<dbReference type="InterPro" id="IPR003661">
    <property type="entry name" value="HisK_dim/P_dom"/>
</dbReference>
<gene>
    <name evidence="10" type="ORF">DS843_23770</name>
</gene>
<dbReference type="PROSITE" id="PS50109">
    <property type="entry name" value="HIS_KIN"/>
    <property type="match status" value="1"/>
</dbReference>
<comment type="catalytic activity">
    <reaction evidence="1">
        <text>ATP + protein L-histidine = ADP + protein N-phospho-L-histidine.</text>
        <dbReference type="EC" id="2.7.13.3"/>
    </reaction>
</comment>
<dbReference type="Pfam" id="PF02518">
    <property type="entry name" value="HATPase_c"/>
    <property type="match status" value="1"/>
</dbReference>
<evidence type="ECO:0000256" key="7">
    <source>
        <dbReference type="SAM" id="Coils"/>
    </source>
</evidence>
<dbReference type="Gene3D" id="3.40.50.2300">
    <property type="match status" value="1"/>
</dbReference>
<feature type="coiled-coil region" evidence="7">
    <location>
        <begin position="64"/>
        <end position="186"/>
    </location>
</feature>
<evidence type="ECO:0000259" key="9">
    <source>
        <dbReference type="PROSITE" id="PS50110"/>
    </source>
</evidence>
<evidence type="ECO:0000256" key="2">
    <source>
        <dbReference type="ARBA" id="ARBA00012438"/>
    </source>
</evidence>
<evidence type="ECO:0000256" key="5">
    <source>
        <dbReference type="ARBA" id="ARBA00022777"/>
    </source>
</evidence>
<dbReference type="EC" id="2.7.13.3" evidence="2"/>
<keyword evidence="4" id="KW-0808">Transferase</keyword>
<evidence type="ECO:0000256" key="6">
    <source>
        <dbReference type="PROSITE-ProRule" id="PRU00169"/>
    </source>
</evidence>
<evidence type="ECO:0000259" key="8">
    <source>
        <dbReference type="PROSITE" id="PS50109"/>
    </source>
</evidence>
<feature type="domain" description="Response regulatory" evidence="9">
    <location>
        <begin position="570"/>
        <end position="684"/>
    </location>
</feature>
<dbReference type="InterPro" id="IPR003594">
    <property type="entry name" value="HATPase_dom"/>
</dbReference>
<dbReference type="CDD" id="cd00156">
    <property type="entry name" value="REC"/>
    <property type="match status" value="1"/>
</dbReference>
<dbReference type="GO" id="GO:0005886">
    <property type="term" value="C:plasma membrane"/>
    <property type="evidence" value="ECO:0007669"/>
    <property type="project" value="TreeGrafter"/>
</dbReference>
<evidence type="ECO:0000256" key="3">
    <source>
        <dbReference type="ARBA" id="ARBA00022553"/>
    </source>
</evidence>
<dbReference type="GO" id="GO:0000155">
    <property type="term" value="F:phosphorelay sensor kinase activity"/>
    <property type="evidence" value="ECO:0007669"/>
    <property type="project" value="InterPro"/>
</dbReference>
<dbReference type="CDD" id="cd00082">
    <property type="entry name" value="HisKA"/>
    <property type="match status" value="1"/>
</dbReference>
<dbReference type="Pfam" id="PF13188">
    <property type="entry name" value="PAS_8"/>
    <property type="match status" value="1"/>
</dbReference>
<dbReference type="Gene3D" id="3.30.450.20">
    <property type="entry name" value="PAS domain"/>
    <property type="match status" value="1"/>
</dbReference>
<organism evidence="10 11">
    <name type="scientific">Roseomonas genomospecies 6</name>
    <dbReference type="NCBI Taxonomy" id="214106"/>
    <lineage>
        <taxon>Bacteria</taxon>
        <taxon>Pseudomonadati</taxon>
        <taxon>Pseudomonadota</taxon>
        <taxon>Alphaproteobacteria</taxon>
        <taxon>Acetobacterales</taxon>
        <taxon>Roseomonadaceae</taxon>
        <taxon>Roseomonas</taxon>
    </lineage>
</organism>
<keyword evidence="7" id="KW-0175">Coiled coil</keyword>
<dbReference type="InterPro" id="IPR011006">
    <property type="entry name" value="CheY-like_superfamily"/>
</dbReference>
<dbReference type="PANTHER" id="PTHR43047">
    <property type="entry name" value="TWO-COMPONENT HISTIDINE PROTEIN KINASE"/>
    <property type="match status" value="1"/>
</dbReference>
<dbReference type="Proteomes" id="UP000480854">
    <property type="component" value="Unassembled WGS sequence"/>
</dbReference>
<dbReference type="GO" id="GO:0009927">
    <property type="term" value="F:histidine phosphotransfer kinase activity"/>
    <property type="evidence" value="ECO:0007669"/>
    <property type="project" value="TreeGrafter"/>
</dbReference>
<dbReference type="SMART" id="SM00448">
    <property type="entry name" value="REC"/>
    <property type="match status" value="1"/>
</dbReference>
<dbReference type="Pfam" id="PF00512">
    <property type="entry name" value="HisKA"/>
    <property type="match status" value="1"/>
</dbReference>
<evidence type="ECO:0000256" key="1">
    <source>
        <dbReference type="ARBA" id="ARBA00000085"/>
    </source>
</evidence>
<dbReference type="SUPFAM" id="SSF55785">
    <property type="entry name" value="PYP-like sensor domain (PAS domain)"/>
    <property type="match status" value="1"/>
</dbReference>
<dbReference type="PRINTS" id="PR00344">
    <property type="entry name" value="BCTRLSENSOR"/>
</dbReference>
<dbReference type="Pfam" id="PF00072">
    <property type="entry name" value="Response_reg"/>
    <property type="match status" value="1"/>
</dbReference>
<protein>
    <recommendedName>
        <fullName evidence="2">histidine kinase</fullName>
        <ecNumber evidence="2">2.7.13.3</ecNumber>
    </recommendedName>
</protein>
<dbReference type="InterPro" id="IPR001789">
    <property type="entry name" value="Sig_transdc_resp-reg_receiver"/>
</dbReference>
<dbReference type="EMBL" id="QOKW01000024">
    <property type="protein sequence ID" value="KAA0677390.1"/>
    <property type="molecule type" value="Genomic_DNA"/>
</dbReference>
<dbReference type="Gene3D" id="3.30.565.10">
    <property type="entry name" value="Histidine kinase-like ATPase, C-terminal domain"/>
    <property type="match status" value="1"/>
</dbReference>
<dbReference type="InterPro" id="IPR005467">
    <property type="entry name" value="His_kinase_dom"/>
</dbReference>
<dbReference type="PROSITE" id="PS50110">
    <property type="entry name" value="RESPONSE_REGULATORY"/>
    <property type="match status" value="1"/>
</dbReference>
<dbReference type="InterPro" id="IPR000014">
    <property type="entry name" value="PAS"/>
</dbReference>
<dbReference type="SUPFAM" id="SSF47384">
    <property type="entry name" value="Homodimeric domain of signal transducing histidine kinase"/>
    <property type="match status" value="1"/>
</dbReference>
<keyword evidence="11" id="KW-1185">Reference proteome</keyword>
<dbReference type="CDD" id="cd00075">
    <property type="entry name" value="HATPase"/>
    <property type="match status" value="1"/>
</dbReference>
<dbReference type="SUPFAM" id="SSF55874">
    <property type="entry name" value="ATPase domain of HSP90 chaperone/DNA topoisomerase II/histidine kinase"/>
    <property type="match status" value="1"/>
</dbReference>
<dbReference type="PANTHER" id="PTHR43047:SF9">
    <property type="entry name" value="HISTIDINE KINASE"/>
    <property type="match status" value="1"/>
</dbReference>